<organism evidence="1 2">
    <name type="scientific">Vogesella amnigena</name>
    <dbReference type="NCBI Taxonomy" id="1507449"/>
    <lineage>
        <taxon>Bacteria</taxon>
        <taxon>Pseudomonadati</taxon>
        <taxon>Pseudomonadota</taxon>
        <taxon>Betaproteobacteria</taxon>
        <taxon>Neisseriales</taxon>
        <taxon>Chromobacteriaceae</taxon>
        <taxon>Vogesella</taxon>
    </lineage>
</organism>
<proteinExistence type="predicted"/>
<evidence type="ECO:0000313" key="2">
    <source>
        <dbReference type="Proteomes" id="UP001595636"/>
    </source>
</evidence>
<sequence>MAFIKNAGKPENQVVYSNRIAYGPHQSESGAKGGCQDCGQPAYLTGQAEERAGTGRELMDGAR</sequence>
<gene>
    <name evidence="1" type="ORF">ACFOKJ_09410</name>
</gene>
<protein>
    <submittedName>
        <fullName evidence="1">Uncharacterized protein</fullName>
    </submittedName>
</protein>
<accession>A0ABV7TUB2</accession>
<keyword evidence="2" id="KW-1185">Reference proteome</keyword>
<dbReference type="Proteomes" id="UP001595636">
    <property type="component" value="Unassembled WGS sequence"/>
</dbReference>
<dbReference type="RefSeq" id="WP_390278953.1">
    <property type="nucleotide sequence ID" value="NZ_JBHRYH010000018.1"/>
</dbReference>
<evidence type="ECO:0000313" key="1">
    <source>
        <dbReference type="EMBL" id="MFC3626348.1"/>
    </source>
</evidence>
<reference evidence="2" key="1">
    <citation type="journal article" date="2019" name="Int. J. Syst. Evol. Microbiol.">
        <title>The Global Catalogue of Microorganisms (GCM) 10K type strain sequencing project: providing services to taxonomists for standard genome sequencing and annotation.</title>
        <authorList>
            <consortium name="The Broad Institute Genomics Platform"/>
            <consortium name="The Broad Institute Genome Sequencing Center for Infectious Disease"/>
            <person name="Wu L."/>
            <person name="Ma J."/>
        </authorList>
    </citation>
    <scope>NUCLEOTIDE SEQUENCE [LARGE SCALE GENOMIC DNA]</scope>
    <source>
        <strain evidence="2">KCTC 42195</strain>
    </source>
</reference>
<dbReference type="EMBL" id="JBHRYH010000018">
    <property type="protein sequence ID" value="MFC3626348.1"/>
    <property type="molecule type" value="Genomic_DNA"/>
</dbReference>
<comment type="caution">
    <text evidence="1">The sequence shown here is derived from an EMBL/GenBank/DDBJ whole genome shotgun (WGS) entry which is preliminary data.</text>
</comment>
<name>A0ABV7TUB2_9NEIS</name>